<keyword evidence="1 8" id="KW-0808">Transferase</keyword>
<dbReference type="PROSITE" id="PS50011">
    <property type="entry name" value="PROTEIN_KINASE_DOM"/>
    <property type="match status" value="1"/>
</dbReference>
<dbReference type="InterPro" id="IPR017441">
    <property type="entry name" value="Protein_kinase_ATP_BS"/>
</dbReference>
<dbReference type="Gene3D" id="1.10.510.10">
    <property type="entry name" value="Transferase(Phosphotransferase) domain 1"/>
    <property type="match status" value="1"/>
</dbReference>
<accession>A0ABX5YFG6</accession>
<dbReference type="InterPro" id="IPR011009">
    <property type="entry name" value="Kinase-like_dom_sf"/>
</dbReference>
<dbReference type="PROSITE" id="PS00108">
    <property type="entry name" value="PROTEIN_KINASE_ST"/>
    <property type="match status" value="1"/>
</dbReference>
<name>A0ABX5YFG6_9PLAN</name>
<feature type="region of interest" description="Disordered" evidence="6">
    <location>
        <begin position="64"/>
        <end position="86"/>
    </location>
</feature>
<evidence type="ECO:0000256" key="1">
    <source>
        <dbReference type="ARBA" id="ARBA00022679"/>
    </source>
</evidence>
<dbReference type="PROSITE" id="PS00107">
    <property type="entry name" value="PROTEIN_KINASE_ATP"/>
    <property type="match status" value="1"/>
</dbReference>
<evidence type="ECO:0000256" key="5">
    <source>
        <dbReference type="PROSITE-ProRule" id="PRU10141"/>
    </source>
</evidence>
<feature type="compositionally biased region" description="Polar residues" evidence="6">
    <location>
        <begin position="459"/>
        <end position="499"/>
    </location>
</feature>
<evidence type="ECO:0000256" key="2">
    <source>
        <dbReference type="ARBA" id="ARBA00022741"/>
    </source>
</evidence>
<dbReference type="CDD" id="cd14014">
    <property type="entry name" value="STKc_PknB_like"/>
    <property type="match status" value="1"/>
</dbReference>
<dbReference type="EMBL" id="CP042910">
    <property type="protein sequence ID" value="QEG14389.1"/>
    <property type="molecule type" value="Genomic_DNA"/>
</dbReference>
<dbReference type="Gene3D" id="3.30.200.20">
    <property type="entry name" value="Phosphorylase Kinase, domain 1"/>
    <property type="match status" value="1"/>
</dbReference>
<evidence type="ECO:0000256" key="4">
    <source>
        <dbReference type="ARBA" id="ARBA00022840"/>
    </source>
</evidence>
<feature type="domain" description="Protein kinase" evidence="7">
    <location>
        <begin position="102"/>
        <end position="363"/>
    </location>
</feature>
<keyword evidence="4 5" id="KW-0067">ATP-binding</keyword>
<dbReference type="PANTHER" id="PTHR43289">
    <property type="entry name" value="MITOGEN-ACTIVATED PROTEIN KINASE KINASE KINASE 20-RELATED"/>
    <property type="match status" value="1"/>
</dbReference>
<organism evidence="8 9">
    <name type="scientific">Gimesia maris</name>
    <dbReference type="NCBI Taxonomy" id="122"/>
    <lineage>
        <taxon>Bacteria</taxon>
        <taxon>Pseudomonadati</taxon>
        <taxon>Planctomycetota</taxon>
        <taxon>Planctomycetia</taxon>
        <taxon>Planctomycetales</taxon>
        <taxon>Planctomycetaceae</taxon>
        <taxon>Gimesia</taxon>
    </lineage>
</organism>
<evidence type="ECO:0000313" key="9">
    <source>
        <dbReference type="Proteomes" id="UP000322887"/>
    </source>
</evidence>
<dbReference type="Pfam" id="PF00069">
    <property type="entry name" value="Pkinase"/>
    <property type="match status" value="1"/>
</dbReference>
<dbReference type="GeneID" id="98644922"/>
<dbReference type="SUPFAM" id="SSF56112">
    <property type="entry name" value="Protein kinase-like (PK-like)"/>
    <property type="match status" value="1"/>
</dbReference>
<feature type="region of interest" description="Disordered" evidence="6">
    <location>
        <begin position="456"/>
        <end position="499"/>
    </location>
</feature>
<dbReference type="GO" id="GO:0004674">
    <property type="term" value="F:protein serine/threonine kinase activity"/>
    <property type="evidence" value="ECO:0007669"/>
    <property type="project" value="UniProtKB-EC"/>
</dbReference>
<dbReference type="EC" id="2.7.11.1" evidence="8"/>
<keyword evidence="2 5" id="KW-0547">Nucleotide-binding</keyword>
<dbReference type="Proteomes" id="UP000322887">
    <property type="component" value="Chromosome"/>
</dbReference>
<reference evidence="8 9" key="1">
    <citation type="submission" date="2019-08" db="EMBL/GenBank/DDBJ databases">
        <title>Deep-cultivation of Planctomycetes and their phenomic and genomic characterization uncovers novel biology.</title>
        <authorList>
            <person name="Wiegand S."/>
            <person name="Jogler M."/>
            <person name="Boedeker C."/>
            <person name="Pinto D."/>
            <person name="Vollmers J."/>
            <person name="Rivas-Marin E."/>
            <person name="Kohn T."/>
            <person name="Peeters S.H."/>
            <person name="Heuer A."/>
            <person name="Rast P."/>
            <person name="Oberbeckmann S."/>
            <person name="Bunk B."/>
            <person name="Jeske O."/>
            <person name="Meyerdierks A."/>
            <person name="Storesund J.E."/>
            <person name="Kallscheuer N."/>
            <person name="Luecker S."/>
            <person name="Lage O.M."/>
            <person name="Pohl T."/>
            <person name="Merkel B.J."/>
            <person name="Hornburger P."/>
            <person name="Mueller R.-W."/>
            <person name="Bruemmer F."/>
            <person name="Labrenz M."/>
            <person name="Spormann A.M."/>
            <person name="Op den Camp H."/>
            <person name="Overmann J."/>
            <person name="Amann R."/>
            <person name="Jetten M.S.M."/>
            <person name="Mascher T."/>
            <person name="Medema M.H."/>
            <person name="Devos D.P."/>
            <person name="Kaster A.-K."/>
            <person name="Ovreas L."/>
            <person name="Rohde M."/>
            <person name="Galperin M.Y."/>
            <person name="Jogler C."/>
        </authorList>
    </citation>
    <scope>NUCLEOTIDE SEQUENCE [LARGE SCALE GENOMIC DNA]</scope>
    <source>
        <strain evidence="8 9">DSM 8797</strain>
    </source>
</reference>
<protein>
    <submittedName>
        <fullName evidence="8">Serine/threonine-protein kinase PrkC</fullName>
        <ecNumber evidence="8">2.7.11.1</ecNumber>
    </submittedName>
</protein>
<evidence type="ECO:0000313" key="8">
    <source>
        <dbReference type="EMBL" id="QEG14389.1"/>
    </source>
</evidence>
<sequence length="499" mass="54912">MVARFHFDEIMLERYLRDQLDDQQQSALVEHVETCEVCLQHIDTLSQQGLSWDDVGEMLRDDELSEAVSGADHPESRSPEDDQADLLEPTERQDSLGRFAQYEILDFLGRGGMGIVMRGLDTALDRQCAIKVLAPRFASSAAARKRFSREAKSAAAVVHPHVVPILTVNEHNGLPFLVMPVVEGQSLQRRIEEYGPLSVIESIRIAAQVADGLAAAHTQGLVHRDIKPENILLEHEVERVQITDFGLARAIDDASMTRSGVIAGTPQYMSPEQAHGDSIDHRSDLFSLGSVMYFMLAGRSPFRAETTMGILNRIGNDSPRGLRSINVDVPVWLEAIVMKLLEKIREDRFQSAEDVSGLLNQWLAHLQTPDSAPLPSQPMPSAGQPETVIITNTARSGNHKRWLIAGCVSVILLTTLILLNSGKVTSPSGAQHHPGNTSHSAKELGFETQKVPEMAKGTGWNTGPSLQETTELLNYSDTLSQDAQRPFRNTPSAETTISE</sequence>
<feature type="binding site" evidence="5">
    <location>
        <position position="131"/>
    </location>
    <ligand>
        <name>ATP</name>
        <dbReference type="ChEBI" id="CHEBI:30616"/>
    </ligand>
</feature>
<dbReference type="RefSeq" id="WP_002649582.1">
    <property type="nucleotide sequence ID" value="NZ_CP042910.1"/>
</dbReference>
<keyword evidence="3 8" id="KW-0418">Kinase</keyword>
<dbReference type="PANTHER" id="PTHR43289:SF6">
    <property type="entry name" value="SERINE_THREONINE-PROTEIN KINASE NEKL-3"/>
    <property type="match status" value="1"/>
</dbReference>
<keyword evidence="9" id="KW-1185">Reference proteome</keyword>
<gene>
    <name evidence="8" type="primary">prkC_1</name>
    <name evidence="8" type="ORF">GmarT_02240</name>
</gene>
<dbReference type="InterPro" id="IPR008271">
    <property type="entry name" value="Ser/Thr_kinase_AS"/>
</dbReference>
<proteinExistence type="predicted"/>
<evidence type="ECO:0000256" key="3">
    <source>
        <dbReference type="ARBA" id="ARBA00022777"/>
    </source>
</evidence>
<evidence type="ECO:0000259" key="7">
    <source>
        <dbReference type="PROSITE" id="PS50011"/>
    </source>
</evidence>
<dbReference type="SMART" id="SM00220">
    <property type="entry name" value="S_TKc"/>
    <property type="match status" value="1"/>
</dbReference>
<evidence type="ECO:0000256" key="6">
    <source>
        <dbReference type="SAM" id="MobiDB-lite"/>
    </source>
</evidence>
<dbReference type="InterPro" id="IPR000719">
    <property type="entry name" value="Prot_kinase_dom"/>
</dbReference>